<dbReference type="AlphaFoldDB" id="D9PZK4"/>
<reference evidence="2 3" key="1">
    <citation type="journal article" date="2010" name="Appl. Environ. Microbiol.">
        <title>The genome sequence of the crenarchaeon Acidilobus saccharovorans supports a new order, Acidilobales, and suggests an important ecological role in terrestrial acidic hot springs.</title>
        <authorList>
            <person name="Mardanov A.V."/>
            <person name="Svetlitchnyi V.A."/>
            <person name="Beletsky A.V."/>
            <person name="Prokofeva M.I."/>
            <person name="Bonch-Osmolovskaya E.A."/>
            <person name="Ravin N.V."/>
            <person name="Skryabin K.G."/>
        </authorList>
    </citation>
    <scope>NUCLEOTIDE SEQUENCE [LARGE SCALE GENOMIC DNA]</scope>
    <source>
        <strain evidence="3">DSM 16705 / JCM 18335 / VKM B-2471 / 345-15</strain>
    </source>
</reference>
<dbReference type="PANTHER" id="PTHR30290">
    <property type="entry name" value="PERIPLASMIC BINDING COMPONENT OF ABC TRANSPORTER"/>
    <property type="match status" value="1"/>
</dbReference>
<protein>
    <submittedName>
        <fullName evidence="2">Extracellular solute-binding protein</fullName>
    </submittedName>
</protein>
<dbReference type="InterPro" id="IPR039424">
    <property type="entry name" value="SBP_5"/>
</dbReference>
<gene>
    <name evidence="2" type="ordered locus">ASAC_0084</name>
</gene>
<dbReference type="HOGENOM" id="CLU_319962_0_0_2"/>
<name>D9PZK4_ACIS3</name>
<dbReference type="Gene3D" id="3.10.105.10">
    <property type="entry name" value="Dipeptide-binding Protein, Domain 3"/>
    <property type="match status" value="1"/>
</dbReference>
<proteinExistence type="predicted"/>
<dbReference type="OrthoDB" id="194307at2157"/>
<dbReference type="eggNOG" id="arCOG01533">
    <property type="taxonomic scope" value="Archaea"/>
</dbReference>
<evidence type="ECO:0000313" key="2">
    <source>
        <dbReference type="EMBL" id="ADL18492.1"/>
    </source>
</evidence>
<dbReference type="SUPFAM" id="SSF53850">
    <property type="entry name" value="Periplasmic binding protein-like II"/>
    <property type="match status" value="1"/>
</dbReference>
<dbReference type="Proteomes" id="UP000000346">
    <property type="component" value="Chromosome"/>
</dbReference>
<dbReference type="Gene3D" id="3.40.190.10">
    <property type="entry name" value="Periplasmic binding protein-like II"/>
    <property type="match status" value="1"/>
</dbReference>
<accession>D9PZK4</accession>
<dbReference type="InterPro" id="IPR000914">
    <property type="entry name" value="SBP_5_dom"/>
</dbReference>
<dbReference type="KEGG" id="asc:ASAC_0084"/>
<keyword evidence="3" id="KW-1185">Reference proteome</keyword>
<dbReference type="InParanoid" id="D9PZK4"/>
<dbReference type="Pfam" id="PF00496">
    <property type="entry name" value="SBP_bac_5"/>
    <property type="match status" value="1"/>
</dbReference>
<dbReference type="PANTHER" id="PTHR30290:SF34">
    <property type="entry name" value="ABC TRANSPORTER, PERIPLASMIC OLIGO-PEPTIDE BINDING PROTEIN, PUTATIVE-RELATED"/>
    <property type="match status" value="1"/>
</dbReference>
<sequence>MEAGYRSGVRLKVLAIVVILVVVAALAASYVQHTRSQGSRTVLQLSPPAPSTYSAVAGQQLSLYIPSPAGYSAEVFLGNGSSVTVRGDYLTVSYRWPGRYLIYYALMKGGRVVASTSQELIEVLVTPNVSGRLSQEVSVPVIAVSGLNGTPVFDVGQRVSVFIGYLQPPSGQNMTIYKYFLSLGNGTTIEVSPRNYTAYLDTGNYTYLRPSEDPVNVSFSEPGLYPLTLTIETLNVSSGQTFNYSYTQTVAVESRGLRFSMFKLDVDLPNPGTIVVAKNVPGGPFSFDPDIDYGNIGFEVLLNVYSTLVEYFGANTTKFIPMAAEYIPTVGNWSNVTARHLYGAISPNYTVYVFKVRPGLRAANGDPITAYDVWYSVIRDMLCAGGTPGTPGWILTQYLIPNYTPFTFVVTSPNDTQGAEEIVNAITYDNATDTVTFHLVRPVGPVAFFDALADPQGGSILDAKWLEEVGDGINFTGLYDHNLTQLAEAFYSYEQTCSEGSYNTAVQWPSGPSAGFTGPYYIAVYTPGQSVVLKPNPYWPTNITYFPRPNDTVIIEWVKDPTTAYELFASGQADIVTNLPTSYIPRLLQLESQGKAVIYSFSPSLLEWFFAFNLQVNESLLSQLNPAYHIPGWYFANPLVREAFAYAFNYTEYIDDIVGNVKYHFNFGSLYCGALVPGLDIYIPPSELTGCPTFNLTYAKQLLEESGFYNVSVYFPIVISSGDTTDYTAAQMWAAALHNIDPNINAVPMYLPQAVIEAYQVPGQNGLPIYYWYWSADYPMADDFMNGMYLEAGDYALPDGWNATYLENLSAYFNQSRVSYPGLSPSVEPEIGRWLWQEAVEYINMNNTIGVANYYDIAGNYTGAYELYRQAEQEAMSLYMYVYTIYQNALMVTKPYMHGYMGMISWQENPMWGGIDDYAYFWWVKG</sequence>
<dbReference type="GO" id="GO:1904680">
    <property type="term" value="F:peptide transmembrane transporter activity"/>
    <property type="evidence" value="ECO:0007669"/>
    <property type="project" value="TreeGrafter"/>
</dbReference>
<dbReference type="STRING" id="666510.ASAC_0084"/>
<evidence type="ECO:0000313" key="3">
    <source>
        <dbReference type="Proteomes" id="UP000000346"/>
    </source>
</evidence>
<feature type="domain" description="Solute-binding protein family 5" evidence="1">
    <location>
        <begin position="344"/>
        <end position="793"/>
    </location>
</feature>
<organism evidence="2 3">
    <name type="scientific">Acidilobus saccharovorans (strain DSM 16705 / JCM 18335 / VKM B-2471 / 345-15)</name>
    <dbReference type="NCBI Taxonomy" id="666510"/>
    <lineage>
        <taxon>Archaea</taxon>
        <taxon>Thermoproteota</taxon>
        <taxon>Thermoprotei</taxon>
        <taxon>Acidilobales</taxon>
        <taxon>Acidilobaceae</taxon>
        <taxon>Acidilobus</taxon>
    </lineage>
</organism>
<dbReference type="EMBL" id="CP001742">
    <property type="protein sequence ID" value="ADL18492.1"/>
    <property type="molecule type" value="Genomic_DNA"/>
</dbReference>
<evidence type="ECO:0000259" key="1">
    <source>
        <dbReference type="Pfam" id="PF00496"/>
    </source>
</evidence>
<dbReference type="GO" id="GO:0015833">
    <property type="term" value="P:peptide transport"/>
    <property type="evidence" value="ECO:0007669"/>
    <property type="project" value="TreeGrafter"/>
</dbReference>